<dbReference type="Proteomes" id="UP000031512">
    <property type="component" value="Chromosome 1"/>
</dbReference>
<reference evidence="2 3" key="1">
    <citation type="journal article" date="2012" name="BMC Genomics">
        <title>Comparative genomic analysis and phylogenetic position of Theileria equi.</title>
        <authorList>
            <person name="Kappmeyer L.S."/>
            <person name="Thiagarajan M."/>
            <person name="Herndon D.R."/>
            <person name="Ramsay J.D."/>
            <person name="Caler E."/>
            <person name="Djikeng A."/>
            <person name="Gillespie J.J."/>
            <person name="Lau A.O."/>
            <person name="Roalson E.H."/>
            <person name="Silva J.C."/>
            <person name="Silva M.G."/>
            <person name="Suarez C.E."/>
            <person name="Ueti M.W."/>
            <person name="Nene V.M."/>
            <person name="Mealey R.H."/>
            <person name="Knowles D.P."/>
            <person name="Brayton K.A."/>
        </authorList>
    </citation>
    <scope>NUCLEOTIDE SEQUENCE [LARGE SCALE GENOMIC DNA]</scope>
    <source>
        <strain evidence="2 3">WA</strain>
    </source>
</reference>
<evidence type="ECO:0000256" key="1">
    <source>
        <dbReference type="SAM" id="MobiDB-lite"/>
    </source>
</evidence>
<feature type="compositionally biased region" description="Basic and acidic residues" evidence="1">
    <location>
        <begin position="572"/>
        <end position="613"/>
    </location>
</feature>
<proteinExistence type="predicted"/>
<organism evidence="2 3">
    <name type="scientific">Theileria equi strain WA</name>
    <dbReference type="NCBI Taxonomy" id="1537102"/>
    <lineage>
        <taxon>Eukaryota</taxon>
        <taxon>Sar</taxon>
        <taxon>Alveolata</taxon>
        <taxon>Apicomplexa</taxon>
        <taxon>Aconoidasida</taxon>
        <taxon>Piroplasmida</taxon>
        <taxon>Theileriidae</taxon>
        <taxon>Theileria</taxon>
    </lineage>
</organism>
<sequence>MGIKHSVIADISQNVSNGEETTYYGNGISLTRTDEPKIKIRYGEDGTEPLTNYKRYHHILSESSGLSAGYELSAIYHGKNKQEGLEEKGDLKYYRVAEVIYWLNDEHNLFPLIIGLGTPKPTYFKREGNLLGNRWKWAEKIIPPATISDYNKVLPDLNKIFKDVVVIRLQADKNYCGHPSVKQEGLVPKDCGSESVKFPTVKVECSSYNHKGFNKYTHKFNDSGLMRILSAVYTNKVYSFDINDLWKQYNEVNVYYSSTDSDKKNPLIIELVFYNETKEYYTFEGKFKRFGSIRNNNLLDPLDEQNCGKNNISLANVSKKYNYSCKCKYGKRREIHVSQNRNNVPVGSESYEHTLKSIGGKETPEPSFNKYRFMDEDKDVILPESPVTDTNKVYVYFCGSNTNMPLLVYMDDGEGPGKWFKKAYEGNTWKEANFDSLSGTRPTDSDSKDKIGKGLEEICRELNHSGCKHTVITPALTAPVATPPHPPVGSLGSTSSSSSSGSSGSGGDGTNAASGTGQEPSSSSSSGGSSSAPAGALEPTGSRGGAGKGIQEHPKTDSSDSSNSGSTTNDLDGARSDDGAGRRDSKRPDSESDQTDKEESKTDTGGKTRADETDLKKIVREAVTFITTHSTEISGGVGGVLGTGILGLAVWKAPAIFSKIVAIYITSV</sequence>
<gene>
    <name evidence="2" type="ORF">BEWA_029420</name>
</gene>
<dbReference type="KEGG" id="beq:BEWA_029420"/>
<feature type="compositionally biased region" description="Low complexity" evidence="1">
    <location>
        <begin position="488"/>
        <end position="502"/>
    </location>
</feature>
<name>L0AWX3_THEEQ</name>
<keyword evidence="3" id="KW-1185">Reference proteome</keyword>
<dbReference type="EMBL" id="CP001669">
    <property type="protein sequence ID" value="AFZ80092.1"/>
    <property type="molecule type" value="Genomic_DNA"/>
</dbReference>
<feature type="compositionally biased region" description="Low complexity" evidence="1">
    <location>
        <begin position="510"/>
        <end position="536"/>
    </location>
</feature>
<dbReference type="GeneID" id="15803866"/>
<accession>L0AWX3</accession>
<protein>
    <submittedName>
        <fullName evidence="2">Uncharacterized protein</fullName>
    </submittedName>
</protein>
<evidence type="ECO:0000313" key="2">
    <source>
        <dbReference type="EMBL" id="AFZ80092.1"/>
    </source>
</evidence>
<feature type="compositionally biased region" description="Low complexity" evidence="1">
    <location>
        <begin position="559"/>
        <end position="570"/>
    </location>
</feature>
<evidence type="ECO:0000313" key="3">
    <source>
        <dbReference type="Proteomes" id="UP000031512"/>
    </source>
</evidence>
<feature type="region of interest" description="Disordered" evidence="1">
    <location>
        <begin position="478"/>
        <end position="613"/>
    </location>
</feature>
<dbReference type="RefSeq" id="XP_004829758.1">
    <property type="nucleotide sequence ID" value="XM_004829701.1"/>
</dbReference>
<dbReference type="AlphaFoldDB" id="L0AWX3"/>
<dbReference type="VEuPathDB" id="PiroplasmaDB:BEWA_029420"/>